<dbReference type="SUPFAM" id="SSF103473">
    <property type="entry name" value="MFS general substrate transporter"/>
    <property type="match status" value="1"/>
</dbReference>
<dbReference type="EMBL" id="JACHXZ010000001">
    <property type="protein sequence ID" value="MBB3167755.1"/>
    <property type="molecule type" value="Genomic_DNA"/>
</dbReference>
<evidence type="ECO:0000313" key="3">
    <source>
        <dbReference type="Proteomes" id="UP000559987"/>
    </source>
</evidence>
<dbReference type="Gene3D" id="1.20.1250.20">
    <property type="entry name" value="MFS general substrate transporter like domains"/>
    <property type="match status" value="1"/>
</dbReference>
<feature type="transmembrane region" description="Helical" evidence="1">
    <location>
        <begin position="343"/>
        <end position="366"/>
    </location>
</feature>
<feature type="transmembrane region" description="Helical" evidence="1">
    <location>
        <begin position="119"/>
        <end position="140"/>
    </location>
</feature>
<dbReference type="RefSeq" id="WP_183908740.1">
    <property type="nucleotide sequence ID" value="NZ_JACHXZ010000001.1"/>
</dbReference>
<organism evidence="2 3">
    <name type="scientific">Simiduia aestuariiviva</name>
    <dbReference type="NCBI Taxonomy" id="1510459"/>
    <lineage>
        <taxon>Bacteria</taxon>
        <taxon>Pseudomonadati</taxon>
        <taxon>Pseudomonadota</taxon>
        <taxon>Gammaproteobacteria</taxon>
        <taxon>Cellvibrionales</taxon>
        <taxon>Cellvibrionaceae</taxon>
        <taxon>Simiduia</taxon>
    </lineage>
</organism>
<feature type="transmembrane region" description="Helical" evidence="1">
    <location>
        <begin position="311"/>
        <end position="331"/>
    </location>
</feature>
<feature type="transmembrane region" description="Helical" evidence="1">
    <location>
        <begin position="378"/>
        <end position="401"/>
    </location>
</feature>
<feature type="transmembrane region" description="Helical" evidence="1">
    <location>
        <begin position="93"/>
        <end position="113"/>
    </location>
</feature>
<accession>A0A839UQV6</accession>
<feature type="transmembrane region" description="Helical" evidence="1">
    <location>
        <begin position="257"/>
        <end position="279"/>
    </location>
</feature>
<feature type="transmembrane region" description="Helical" evidence="1">
    <location>
        <begin position="147"/>
        <end position="167"/>
    </location>
</feature>
<protein>
    <submittedName>
        <fullName evidence="2">Putative MFS family arabinose efflux permease</fullName>
    </submittedName>
</protein>
<dbReference type="InterPro" id="IPR036259">
    <property type="entry name" value="MFS_trans_sf"/>
</dbReference>
<keyword evidence="1" id="KW-0812">Transmembrane</keyword>
<feature type="transmembrane region" description="Helical" evidence="1">
    <location>
        <begin position="286"/>
        <end position="305"/>
    </location>
</feature>
<evidence type="ECO:0000256" key="1">
    <source>
        <dbReference type="SAM" id="Phobius"/>
    </source>
</evidence>
<dbReference type="AlphaFoldDB" id="A0A839UQV6"/>
<gene>
    <name evidence="2" type="ORF">FHS30_000931</name>
</gene>
<evidence type="ECO:0000313" key="2">
    <source>
        <dbReference type="EMBL" id="MBB3167755.1"/>
    </source>
</evidence>
<keyword evidence="1" id="KW-1133">Transmembrane helix</keyword>
<keyword evidence="1" id="KW-0472">Membrane</keyword>
<keyword evidence="3" id="KW-1185">Reference proteome</keyword>
<feature type="transmembrane region" description="Helical" evidence="1">
    <location>
        <begin position="70"/>
        <end position="86"/>
    </location>
</feature>
<feature type="transmembrane region" description="Helical" evidence="1">
    <location>
        <begin position="30"/>
        <end position="50"/>
    </location>
</feature>
<name>A0A839UQV6_9GAMM</name>
<comment type="caution">
    <text evidence="2">The sequence shown here is derived from an EMBL/GenBank/DDBJ whole genome shotgun (WGS) entry which is preliminary data.</text>
</comment>
<reference evidence="2 3" key="1">
    <citation type="submission" date="2020-08" db="EMBL/GenBank/DDBJ databases">
        <title>Genomic Encyclopedia of Type Strains, Phase III (KMG-III): the genomes of soil and plant-associated and newly described type strains.</title>
        <authorList>
            <person name="Whitman W."/>
        </authorList>
    </citation>
    <scope>NUCLEOTIDE SEQUENCE [LARGE SCALE GENOMIC DNA]</scope>
    <source>
        <strain evidence="2 3">CECT 8571</strain>
    </source>
</reference>
<feature type="transmembrane region" description="Helical" evidence="1">
    <location>
        <begin position="179"/>
        <end position="198"/>
    </location>
</feature>
<sequence length="431" mass="44669">MENSNQGAPAQQIVWWGLPRQSPHGLMARLCLAMVATAGFFYVNILPALVDGLVTGRAYSTAEAGQIGSANIYGAAIGALLAVPLAGRLPWRWCCAALLCALMAVDFASALLTAPDWLVWIRGGHGVLGGLLVGIAYSIFARTHQPAQTFGVLLVVQYGLGGLGVMWLPNLVPVFGAEVLFWCLMLFSGVSLGLLALLPDYPVLEPLQVRLQSRSGGIAWWPLLATLAALFLFQAGNNGPYAVIMGLAKSHGLALDYITRWLGIAAWLGVVGAVLVIVFSGRAGRLAPLTLAMVLTVFATWALLYAGHAGLFAAANCVVGITWAFVIAYLLGMAAEFDAEGRMAALAGFASKMGLASGSLVAAGMVGDGGAASSAYVAMLWVAVGALVLALLLAAGPALLLDRLRAAPAERERSPSVSVTQEAADGAAKAV</sequence>
<proteinExistence type="predicted"/>
<dbReference type="Proteomes" id="UP000559987">
    <property type="component" value="Unassembled WGS sequence"/>
</dbReference>
<feature type="transmembrane region" description="Helical" evidence="1">
    <location>
        <begin position="218"/>
        <end position="237"/>
    </location>
</feature>